<reference evidence="2" key="1">
    <citation type="submission" date="2020-11" db="EMBL/GenBank/DDBJ databases">
        <authorList>
            <consortium name="DOE Joint Genome Institute"/>
            <person name="Ahrendt S."/>
            <person name="Riley R."/>
            <person name="Andreopoulos W."/>
            <person name="LaButti K."/>
            <person name="Pangilinan J."/>
            <person name="Ruiz-duenas F.J."/>
            <person name="Barrasa J.M."/>
            <person name="Sanchez-Garcia M."/>
            <person name="Camarero S."/>
            <person name="Miyauchi S."/>
            <person name="Serrano A."/>
            <person name="Linde D."/>
            <person name="Babiker R."/>
            <person name="Drula E."/>
            <person name="Ayuso-Fernandez I."/>
            <person name="Pacheco R."/>
            <person name="Padilla G."/>
            <person name="Ferreira P."/>
            <person name="Barriuso J."/>
            <person name="Kellner H."/>
            <person name="Castanera R."/>
            <person name="Alfaro M."/>
            <person name="Ramirez L."/>
            <person name="Pisabarro A.G."/>
            <person name="Kuo A."/>
            <person name="Tritt A."/>
            <person name="Lipzen A."/>
            <person name="He G."/>
            <person name="Yan M."/>
            <person name="Ng V."/>
            <person name="Cullen D."/>
            <person name="Martin F."/>
            <person name="Rosso M.-N."/>
            <person name="Henrissat B."/>
            <person name="Hibbett D."/>
            <person name="Martinez A.T."/>
            <person name="Grigoriev I.V."/>
        </authorList>
    </citation>
    <scope>NUCLEOTIDE SEQUENCE</scope>
    <source>
        <strain evidence="2">AH 44721</strain>
    </source>
</reference>
<dbReference type="OrthoDB" id="3438340at2759"/>
<dbReference type="Proteomes" id="UP000724874">
    <property type="component" value="Unassembled WGS sequence"/>
</dbReference>
<feature type="compositionally biased region" description="Polar residues" evidence="1">
    <location>
        <begin position="138"/>
        <end position="150"/>
    </location>
</feature>
<evidence type="ECO:0000313" key="2">
    <source>
        <dbReference type="EMBL" id="KAF8914159.1"/>
    </source>
</evidence>
<name>A0A9P5TU08_GYMJU</name>
<accession>A0A9P5TU08</accession>
<feature type="region of interest" description="Disordered" evidence="1">
    <location>
        <begin position="68"/>
        <end position="309"/>
    </location>
</feature>
<feature type="compositionally biased region" description="Polar residues" evidence="1">
    <location>
        <begin position="195"/>
        <end position="213"/>
    </location>
</feature>
<protein>
    <submittedName>
        <fullName evidence="2">Uncharacterized protein</fullName>
    </submittedName>
</protein>
<dbReference type="EMBL" id="JADNYJ010000001">
    <property type="protein sequence ID" value="KAF8914159.1"/>
    <property type="molecule type" value="Genomic_DNA"/>
</dbReference>
<dbReference type="AlphaFoldDB" id="A0A9P5TU08"/>
<proteinExistence type="predicted"/>
<sequence>MNSAEMNEDEIDTEALQAQIDLSMSFAQNLVSSWIEPQKYPSSSRRKNVEQELVEYIKRPPRLGVGAAIPEGVQSMTRETARLKGKLAGSKHPLEEPSATKSSSDDEGERRAFAIKKKTRLDPFDPVHGKKRKKNKGNESGSNARSSTQLPALDELKLDSSDEIEGLLQVPDRLDDTPVEATENLTNVSRRESLLETSAPSFSQLKAISPSPSDEQEKTHAPSRKSPSTSQPSRIPTVVATSSITRPKSNKSLPLELLKVPLLNLNGLPSNQESEYEPMTATPSTTTKKKRKRRKKKKNYESAENPSTA</sequence>
<feature type="compositionally biased region" description="Low complexity" evidence="1">
    <location>
        <begin position="253"/>
        <end position="269"/>
    </location>
</feature>
<dbReference type="InterPro" id="IPR021641">
    <property type="entry name" value="DUF3245"/>
</dbReference>
<comment type="caution">
    <text evidence="2">The sequence shown here is derived from an EMBL/GenBank/DDBJ whole genome shotgun (WGS) entry which is preliminary data.</text>
</comment>
<evidence type="ECO:0000256" key="1">
    <source>
        <dbReference type="SAM" id="MobiDB-lite"/>
    </source>
</evidence>
<evidence type="ECO:0000313" key="3">
    <source>
        <dbReference type="Proteomes" id="UP000724874"/>
    </source>
</evidence>
<dbReference type="Pfam" id="PF11595">
    <property type="entry name" value="DUF3245"/>
    <property type="match status" value="1"/>
</dbReference>
<organism evidence="2 3">
    <name type="scientific">Gymnopilus junonius</name>
    <name type="common">Spectacular rustgill mushroom</name>
    <name type="synonym">Gymnopilus spectabilis subsp. junonius</name>
    <dbReference type="NCBI Taxonomy" id="109634"/>
    <lineage>
        <taxon>Eukaryota</taxon>
        <taxon>Fungi</taxon>
        <taxon>Dikarya</taxon>
        <taxon>Basidiomycota</taxon>
        <taxon>Agaricomycotina</taxon>
        <taxon>Agaricomycetes</taxon>
        <taxon>Agaricomycetidae</taxon>
        <taxon>Agaricales</taxon>
        <taxon>Agaricineae</taxon>
        <taxon>Hymenogastraceae</taxon>
        <taxon>Gymnopilus</taxon>
    </lineage>
</organism>
<feature type="compositionally biased region" description="Polar residues" evidence="1">
    <location>
        <begin position="225"/>
        <end position="252"/>
    </location>
</feature>
<gene>
    <name evidence="2" type="ORF">CPB84DRAFT_1820075</name>
</gene>
<feature type="compositionally biased region" description="Basic residues" evidence="1">
    <location>
        <begin position="287"/>
        <end position="298"/>
    </location>
</feature>
<keyword evidence="3" id="KW-1185">Reference proteome</keyword>